<sequence length="96" mass="10464">MALDITPKASPHAPSTLMLDPLATLNLSQLLFQTTFTVFRSRATVIATARAHNHPLITQALFKALSIEQWQEWLAVCQLRPLVSADSLPAETVGLG</sequence>
<dbReference type="Proteomes" id="UP000235392">
    <property type="component" value="Unassembled WGS sequence"/>
</dbReference>
<dbReference type="EMBL" id="PGCI01000543">
    <property type="protein sequence ID" value="PLW25372.1"/>
    <property type="molecule type" value="Genomic_DNA"/>
</dbReference>
<evidence type="ECO:0000313" key="1">
    <source>
        <dbReference type="EMBL" id="PLW25372.1"/>
    </source>
</evidence>
<name>A0A2N5TIP8_9BASI</name>
<proteinExistence type="predicted"/>
<protein>
    <submittedName>
        <fullName evidence="1">Uncharacterized protein</fullName>
    </submittedName>
</protein>
<evidence type="ECO:0000313" key="2">
    <source>
        <dbReference type="Proteomes" id="UP000235392"/>
    </source>
</evidence>
<reference evidence="1 2" key="1">
    <citation type="submission" date="2017-11" db="EMBL/GenBank/DDBJ databases">
        <title>De novo assembly and phasing of dikaryotic genomes from two isolates of Puccinia coronata f. sp. avenae, the causal agent of oat crown rust.</title>
        <authorList>
            <person name="Miller M.E."/>
            <person name="Zhang Y."/>
            <person name="Omidvar V."/>
            <person name="Sperschneider J."/>
            <person name="Schwessinger B."/>
            <person name="Raley C."/>
            <person name="Palmer J.M."/>
            <person name="Garnica D."/>
            <person name="Upadhyaya N."/>
            <person name="Rathjen J."/>
            <person name="Taylor J.M."/>
            <person name="Park R.F."/>
            <person name="Dodds P.N."/>
            <person name="Hirsch C.D."/>
            <person name="Kianian S.F."/>
            <person name="Figueroa M."/>
        </authorList>
    </citation>
    <scope>NUCLEOTIDE SEQUENCE [LARGE SCALE GENOMIC DNA]</scope>
    <source>
        <strain evidence="1">12SD80</strain>
    </source>
</reference>
<organism evidence="1 2">
    <name type="scientific">Puccinia coronata f. sp. avenae</name>
    <dbReference type="NCBI Taxonomy" id="200324"/>
    <lineage>
        <taxon>Eukaryota</taxon>
        <taxon>Fungi</taxon>
        <taxon>Dikarya</taxon>
        <taxon>Basidiomycota</taxon>
        <taxon>Pucciniomycotina</taxon>
        <taxon>Pucciniomycetes</taxon>
        <taxon>Pucciniales</taxon>
        <taxon>Pucciniaceae</taxon>
        <taxon>Puccinia</taxon>
    </lineage>
</organism>
<accession>A0A2N5TIP8</accession>
<comment type="caution">
    <text evidence="1">The sequence shown here is derived from an EMBL/GenBank/DDBJ whole genome shotgun (WGS) entry which is preliminary data.</text>
</comment>
<dbReference type="AlphaFoldDB" id="A0A2N5TIP8"/>
<gene>
    <name evidence="1" type="ORF">PCASD_25689</name>
</gene>